<dbReference type="Proteomes" id="UP000242881">
    <property type="component" value="Unassembled WGS sequence"/>
</dbReference>
<feature type="binding site" evidence="8">
    <location>
        <position position="182"/>
    </location>
    <ligand>
        <name>substrate</name>
    </ligand>
</feature>
<dbReference type="PANTHER" id="PTHR31689">
    <property type="entry name" value="DIAMINOPIMELATE EPIMERASE, CHLOROPLASTIC"/>
    <property type="match status" value="1"/>
</dbReference>
<evidence type="ECO:0000256" key="4">
    <source>
        <dbReference type="ARBA" id="ARBA00022605"/>
    </source>
</evidence>
<proteinExistence type="inferred from homology"/>
<dbReference type="Gene3D" id="3.10.310.10">
    <property type="entry name" value="Diaminopimelate Epimerase, Chain A, domain 1"/>
    <property type="match status" value="2"/>
</dbReference>
<evidence type="ECO:0000256" key="6">
    <source>
        <dbReference type="ARBA" id="ARBA00023235"/>
    </source>
</evidence>
<dbReference type="HAMAP" id="MF_00197">
    <property type="entry name" value="DAP_epimerase"/>
    <property type="match status" value="1"/>
</dbReference>
<dbReference type="GO" id="GO:0009089">
    <property type="term" value="P:lysine biosynthetic process via diaminopimelate"/>
    <property type="evidence" value="ECO:0007669"/>
    <property type="project" value="UniProtKB-UniRule"/>
</dbReference>
<feature type="site" description="Could be important to modulate the pK values of the two catalytic cysteine residues" evidence="8">
    <location>
        <position position="150"/>
    </location>
</feature>
<comment type="subunit">
    <text evidence="8">Homodimer.</text>
</comment>
<reference evidence="10 11" key="1">
    <citation type="submission" date="2018-01" db="EMBL/GenBank/DDBJ databases">
        <title>Metagenomic assembled genomes from two thermal pools in the Uzon Caldera, Kamchatka, Russia.</title>
        <authorList>
            <person name="Wilkins L."/>
            <person name="Ettinger C."/>
        </authorList>
    </citation>
    <scope>NUCLEOTIDE SEQUENCE [LARGE SCALE GENOMIC DNA]</scope>
    <source>
        <strain evidence="10">ZAV-05</strain>
    </source>
</reference>
<evidence type="ECO:0000256" key="7">
    <source>
        <dbReference type="ARBA" id="ARBA00051712"/>
    </source>
</evidence>
<protein>
    <recommendedName>
        <fullName evidence="3 8">Diaminopimelate epimerase</fullName>
        <shortName evidence="8">DAP epimerase</shortName>
        <ecNumber evidence="3 8">5.1.1.7</ecNumber>
    </recommendedName>
    <alternativeName>
        <fullName evidence="8">PLP-independent amino acid racemase</fullName>
    </alternativeName>
</protein>
<keyword evidence="5 8" id="KW-0457">Lysine biosynthesis</keyword>
<dbReference type="InterPro" id="IPR018510">
    <property type="entry name" value="DAP_epimerase_AS"/>
</dbReference>
<organism evidence="10 11">
    <name type="scientific">Calditerrivibrio nitroreducens</name>
    <dbReference type="NCBI Taxonomy" id="477976"/>
    <lineage>
        <taxon>Bacteria</taxon>
        <taxon>Pseudomonadati</taxon>
        <taxon>Deferribacterota</taxon>
        <taxon>Deferribacteres</taxon>
        <taxon>Deferribacterales</taxon>
        <taxon>Calditerrivibrionaceae</taxon>
    </lineage>
</organism>
<comment type="catalytic activity">
    <reaction evidence="7 8">
        <text>(2S,6S)-2,6-diaminopimelate = meso-2,6-diaminopimelate</text>
        <dbReference type="Rhea" id="RHEA:15393"/>
        <dbReference type="ChEBI" id="CHEBI:57609"/>
        <dbReference type="ChEBI" id="CHEBI:57791"/>
        <dbReference type="EC" id="5.1.1.7"/>
    </reaction>
</comment>
<dbReference type="Pfam" id="PF01678">
    <property type="entry name" value="DAP_epimerase"/>
    <property type="match status" value="2"/>
</dbReference>
<comment type="similarity">
    <text evidence="2 8">Belongs to the diaminopimelate epimerase family.</text>
</comment>
<comment type="function">
    <text evidence="8">Catalyzes the stereoinversion of LL-2,6-diaminopimelate (L,L-DAP) to meso-diaminopimelate (meso-DAP), a precursor of L-lysine and an essential component of the bacterial peptidoglycan.</text>
</comment>
<evidence type="ECO:0000313" key="10">
    <source>
        <dbReference type="EMBL" id="PMP72250.1"/>
    </source>
</evidence>
<evidence type="ECO:0000256" key="8">
    <source>
        <dbReference type="HAMAP-Rule" id="MF_00197"/>
    </source>
</evidence>
<evidence type="ECO:0000256" key="9">
    <source>
        <dbReference type="PROSITE-ProRule" id="PRU10125"/>
    </source>
</evidence>
<comment type="subcellular location">
    <subcellularLocation>
        <location evidence="8">Cytoplasm</location>
    </subcellularLocation>
</comment>
<keyword evidence="6 8" id="KW-0413">Isomerase</keyword>
<sequence length="272" mass="30280">MDGVSFWKMSGSGNDFIIIDNRTLFIDKTDFRNIVAKLCKRSMSVGADGLILIEPSKQVDFKWDFYNSDGSTAEMCGNGSRCAARFCYENGIAGKQMKFESLAGIIEAEITGSSSVKVKLTRPSDLKLDIEIPLTDLTLNGSFVNTGVPHIAIEVEDIDNFDIKKYGREIRFHKLFSPTGTNVNFYKILPNKTVKIRTYERGVEDETLACGTGSAAVAFILHKKSILKTPVELITSGGMKLIIHIDDNEKIYLEGEARLVYKGTLTKEAYKY</sequence>
<dbReference type="SUPFAM" id="SSF54506">
    <property type="entry name" value="Diaminopimelate epimerase-like"/>
    <property type="match status" value="2"/>
</dbReference>
<comment type="pathway">
    <text evidence="1 8">Amino-acid biosynthesis; L-lysine biosynthesis via DAP pathway; DL-2,6-diaminopimelate from LL-2,6-diaminopimelate: step 1/1.</text>
</comment>
<gene>
    <name evidence="8" type="primary">dapF</name>
    <name evidence="10" type="ORF">C0187_02125</name>
</gene>
<feature type="active site" description="Proton acceptor" evidence="8">
    <location>
        <position position="210"/>
    </location>
</feature>
<dbReference type="PANTHER" id="PTHR31689:SF0">
    <property type="entry name" value="DIAMINOPIMELATE EPIMERASE"/>
    <property type="match status" value="1"/>
</dbReference>
<feature type="site" description="Could be important to modulate the pK values of the two catalytic cysteine residues" evidence="8">
    <location>
        <position position="200"/>
    </location>
</feature>
<keyword evidence="4 8" id="KW-0028">Amino-acid biosynthesis</keyword>
<dbReference type="GO" id="GO:0008837">
    <property type="term" value="F:diaminopimelate epimerase activity"/>
    <property type="evidence" value="ECO:0007669"/>
    <property type="project" value="UniProtKB-UniRule"/>
</dbReference>
<dbReference type="InterPro" id="IPR001653">
    <property type="entry name" value="DAP_epimerase_DapF"/>
</dbReference>
<keyword evidence="8" id="KW-0963">Cytoplasm</keyword>
<dbReference type="GO" id="GO:0005829">
    <property type="term" value="C:cytosol"/>
    <property type="evidence" value="ECO:0007669"/>
    <property type="project" value="TreeGrafter"/>
</dbReference>
<evidence type="ECO:0000256" key="1">
    <source>
        <dbReference type="ARBA" id="ARBA00005196"/>
    </source>
</evidence>
<feature type="active site" evidence="9">
    <location>
        <position position="76"/>
    </location>
</feature>
<comment type="caution">
    <text evidence="10">The sequence shown here is derived from an EMBL/GenBank/DDBJ whole genome shotgun (WGS) entry which is preliminary data.</text>
</comment>
<evidence type="ECO:0000256" key="5">
    <source>
        <dbReference type="ARBA" id="ARBA00023154"/>
    </source>
</evidence>
<evidence type="ECO:0000313" key="11">
    <source>
        <dbReference type="Proteomes" id="UP000242881"/>
    </source>
</evidence>
<accession>A0A2J6WPF3</accession>
<feature type="active site" description="Proton donor" evidence="8">
    <location>
        <position position="76"/>
    </location>
</feature>
<dbReference type="AlphaFoldDB" id="A0A2J6WPF3"/>
<dbReference type="UniPathway" id="UPA00034">
    <property type="reaction ID" value="UER00025"/>
</dbReference>
<dbReference type="EC" id="5.1.1.7" evidence="3 8"/>
<evidence type="ECO:0000256" key="2">
    <source>
        <dbReference type="ARBA" id="ARBA00010219"/>
    </source>
</evidence>
<feature type="binding site" evidence="8">
    <location>
        <begin position="77"/>
        <end position="78"/>
    </location>
    <ligand>
        <name>substrate</name>
    </ligand>
</feature>
<feature type="binding site" evidence="8">
    <location>
        <position position="14"/>
    </location>
    <ligand>
        <name>substrate</name>
    </ligand>
</feature>
<feature type="binding site" evidence="8">
    <location>
        <begin position="211"/>
        <end position="212"/>
    </location>
    <ligand>
        <name>substrate</name>
    </ligand>
</feature>
<evidence type="ECO:0000256" key="3">
    <source>
        <dbReference type="ARBA" id="ARBA00013080"/>
    </source>
</evidence>
<comment type="caution">
    <text evidence="8">Lacks conserved residue(s) required for the propagation of feature annotation.</text>
</comment>
<feature type="binding site" evidence="8">
    <location>
        <begin position="200"/>
        <end position="201"/>
    </location>
    <ligand>
        <name>substrate</name>
    </ligand>
</feature>
<dbReference type="RefSeq" id="WP_424604974.1">
    <property type="nucleotide sequence ID" value="NZ_JBNAVA010000002.1"/>
</dbReference>
<dbReference type="PROSITE" id="PS01326">
    <property type="entry name" value="DAP_EPIMERASE"/>
    <property type="match status" value="1"/>
</dbReference>
<name>A0A2J6WPF3_9BACT</name>
<dbReference type="EMBL" id="PNIN01000025">
    <property type="protein sequence ID" value="PMP72250.1"/>
    <property type="molecule type" value="Genomic_DNA"/>
</dbReference>
<feature type="binding site" evidence="8">
    <location>
        <position position="67"/>
    </location>
    <ligand>
        <name>substrate</name>
    </ligand>
</feature>
<dbReference type="NCBIfam" id="TIGR00652">
    <property type="entry name" value="DapF"/>
    <property type="match status" value="1"/>
</dbReference>